<name>A0A373FB00_COMTE</name>
<feature type="region of interest" description="Disordered" evidence="1">
    <location>
        <begin position="122"/>
        <end position="141"/>
    </location>
</feature>
<keyword evidence="2" id="KW-0732">Signal</keyword>
<feature type="chain" id="PRO_5017002037" evidence="2">
    <location>
        <begin position="21"/>
        <end position="141"/>
    </location>
</feature>
<evidence type="ECO:0000313" key="3">
    <source>
        <dbReference type="EMBL" id="RGE41137.1"/>
    </source>
</evidence>
<organism evidence="3 4">
    <name type="scientific">Comamonas testosteroni</name>
    <name type="common">Pseudomonas testosteroni</name>
    <dbReference type="NCBI Taxonomy" id="285"/>
    <lineage>
        <taxon>Bacteria</taxon>
        <taxon>Pseudomonadati</taxon>
        <taxon>Pseudomonadota</taxon>
        <taxon>Betaproteobacteria</taxon>
        <taxon>Burkholderiales</taxon>
        <taxon>Comamonadaceae</taxon>
        <taxon>Comamonas</taxon>
    </lineage>
</organism>
<evidence type="ECO:0000256" key="1">
    <source>
        <dbReference type="SAM" id="MobiDB-lite"/>
    </source>
</evidence>
<protein>
    <submittedName>
        <fullName evidence="3">Uncharacterized protein</fullName>
    </submittedName>
</protein>
<sequence length="141" mass="15275">MVSNTIILIATCAISMQTWAQNSSKTDLTCPSNWEMTDKQLQGEWTASVSGDAQTAHIALGPHPEWKGNVKGTIRRGDTGYPMVGDLNQGAITLEESSDGQRITGTWLGEVAADSCGREIRGSFQTSEDATPQDFVMRKQP</sequence>
<feature type="signal peptide" evidence="2">
    <location>
        <begin position="1"/>
        <end position="20"/>
    </location>
</feature>
<dbReference type="EMBL" id="QURR01000031">
    <property type="protein sequence ID" value="RGE41137.1"/>
    <property type="molecule type" value="Genomic_DNA"/>
</dbReference>
<keyword evidence="4" id="KW-1185">Reference proteome</keyword>
<dbReference type="OrthoDB" id="8909437at2"/>
<evidence type="ECO:0000313" key="4">
    <source>
        <dbReference type="Proteomes" id="UP000261948"/>
    </source>
</evidence>
<proteinExistence type="predicted"/>
<gene>
    <name evidence="3" type="ORF">DZC30_19330</name>
</gene>
<dbReference type="Proteomes" id="UP000261948">
    <property type="component" value="Unassembled WGS sequence"/>
</dbReference>
<comment type="caution">
    <text evidence="3">The sequence shown here is derived from an EMBL/GenBank/DDBJ whole genome shotgun (WGS) entry which is preliminary data.</text>
</comment>
<dbReference type="AlphaFoldDB" id="A0A373FB00"/>
<reference evidence="3 4" key="1">
    <citation type="submission" date="2018-08" db="EMBL/GenBank/DDBJ databases">
        <title>Comamonas testosteroni strain SWCO2.</title>
        <authorList>
            <person name="Jiang N."/>
            <person name="Zhang X.Z."/>
        </authorList>
    </citation>
    <scope>NUCLEOTIDE SEQUENCE [LARGE SCALE GENOMIC DNA]</scope>
    <source>
        <strain evidence="3 4">SWCO2</strain>
    </source>
</reference>
<evidence type="ECO:0000256" key="2">
    <source>
        <dbReference type="SAM" id="SignalP"/>
    </source>
</evidence>
<accession>A0A373FB00</accession>